<feature type="transmembrane region" description="Helical" evidence="2">
    <location>
        <begin position="80"/>
        <end position="106"/>
    </location>
</feature>
<feature type="transmembrane region" description="Helical" evidence="2">
    <location>
        <begin position="127"/>
        <end position="154"/>
    </location>
</feature>
<keyword evidence="2" id="KW-0812">Transmembrane</keyword>
<dbReference type="Proteomes" id="UP001201163">
    <property type="component" value="Unassembled WGS sequence"/>
</dbReference>
<organism evidence="3 4">
    <name type="scientific">Lactarius akahatsu</name>
    <dbReference type="NCBI Taxonomy" id="416441"/>
    <lineage>
        <taxon>Eukaryota</taxon>
        <taxon>Fungi</taxon>
        <taxon>Dikarya</taxon>
        <taxon>Basidiomycota</taxon>
        <taxon>Agaricomycotina</taxon>
        <taxon>Agaricomycetes</taxon>
        <taxon>Russulales</taxon>
        <taxon>Russulaceae</taxon>
        <taxon>Lactarius</taxon>
    </lineage>
</organism>
<name>A0AAD4QA66_9AGAM</name>
<feature type="region of interest" description="Disordered" evidence="1">
    <location>
        <begin position="222"/>
        <end position="247"/>
    </location>
</feature>
<feature type="region of interest" description="Disordered" evidence="1">
    <location>
        <begin position="287"/>
        <end position="369"/>
    </location>
</feature>
<evidence type="ECO:0000313" key="4">
    <source>
        <dbReference type="Proteomes" id="UP001201163"/>
    </source>
</evidence>
<keyword evidence="4" id="KW-1185">Reference proteome</keyword>
<feature type="compositionally biased region" description="Low complexity" evidence="1">
    <location>
        <begin position="356"/>
        <end position="369"/>
    </location>
</feature>
<feature type="transmembrane region" description="Helical" evidence="2">
    <location>
        <begin position="47"/>
        <end position="68"/>
    </location>
</feature>
<gene>
    <name evidence="3" type="ORF">EDB92DRAFT_2105971</name>
</gene>
<reference evidence="3" key="1">
    <citation type="submission" date="2022-01" db="EMBL/GenBank/DDBJ databases">
        <title>Comparative genomics reveals a dynamic genome evolution in the ectomycorrhizal milk-cap (Lactarius) mushrooms.</title>
        <authorList>
            <consortium name="DOE Joint Genome Institute"/>
            <person name="Lebreton A."/>
            <person name="Tang N."/>
            <person name="Kuo A."/>
            <person name="LaButti K."/>
            <person name="Drula E."/>
            <person name="Barry K."/>
            <person name="Clum A."/>
            <person name="Lipzen A."/>
            <person name="Mousain D."/>
            <person name="Ng V."/>
            <person name="Wang R."/>
            <person name="Wang X."/>
            <person name="Dai Y."/>
            <person name="Henrissat B."/>
            <person name="Grigoriev I.V."/>
            <person name="Guerin-Laguette A."/>
            <person name="Yu F."/>
            <person name="Martin F.M."/>
        </authorList>
    </citation>
    <scope>NUCLEOTIDE SEQUENCE</scope>
    <source>
        <strain evidence="3">QP</strain>
    </source>
</reference>
<accession>A0AAD4QA66</accession>
<protein>
    <recommendedName>
        <fullName evidence="5">MARVEL domain-containing protein</fullName>
    </recommendedName>
</protein>
<sequence length="369" mass="40483">MTFSFFLYIFRYLLFAITVISDAIICSAAAWNLPIAKNTNFHTQQQVDIYMIFLGAFSLLLVIPMVFIDVFSHRAITGLVWVECLWVDFLWLLHLIGVIFVTAFLPHDMCAPQAKFIDGNSCTSAKLILAFSWICTISLFIHLVTLVVSAVLHYRQDHTVWSSQVRSYPWYSHSRNHKLGSHPSSPPPRHHHQAPISAPQPRRPIRLPARAVLSYIQKVEQMHVPAQDPGDPPPERRVSRPAMQQTTAPPRLTVLYPLHIQAVWGTSAASPTSGGIDSAALPPISANSQMPLRSAPLPSATLPTDGGPPPLWNWPRADIMTLPPPARKKAIAPSASAPASAIDPPRTTAQGRGRGSARSPPASTPASPV</sequence>
<evidence type="ECO:0008006" key="5">
    <source>
        <dbReference type="Google" id="ProtNLM"/>
    </source>
</evidence>
<proteinExistence type="predicted"/>
<feature type="compositionally biased region" description="Low complexity" evidence="1">
    <location>
        <begin position="331"/>
        <end position="346"/>
    </location>
</feature>
<comment type="caution">
    <text evidence="3">The sequence shown here is derived from an EMBL/GenBank/DDBJ whole genome shotgun (WGS) entry which is preliminary data.</text>
</comment>
<feature type="region of interest" description="Disordered" evidence="1">
    <location>
        <begin position="176"/>
        <end position="203"/>
    </location>
</feature>
<keyword evidence="2" id="KW-0472">Membrane</keyword>
<evidence type="ECO:0000313" key="3">
    <source>
        <dbReference type="EMBL" id="KAH8984442.1"/>
    </source>
</evidence>
<feature type="transmembrane region" description="Helical" evidence="2">
    <location>
        <begin position="12"/>
        <end position="35"/>
    </location>
</feature>
<dbReference type="EMBL" id="JAKELL010000076">
    <property type="protein sequence ID" value="KAH8984442.1"/>
    <property type="molecule type" value="Genomic_DNA"/>
</dbReference>
<dbReference type="AlphaFoldDB" id="A0AAD4QA66"/>
<evidence type="ECO:0000256" key="1">
    <source>
        <dbReference type="SAM" id="MobiDB-lite"/>
    </source>
</evidence>
<keyword evidence="2" id="KW-1133">Transmembrane helix</keyword>
<evidence type="ECO:0000256" key="2">
    <source>
        <dbReference type="SAM" id="Phobius"/>
    </source>
</evidence>